<evidence type="ECO:0000313" key="2">
    <source>
        <dbReference type="EMBL" id="CDY17971.1"/>
    </source>
</evidence>
<dbReference type="PaxDb" id="3708-A0A078FY78"/>
<dbReference type="EMBL" id="LK032080">
    <property type="protein sequence ID" value="CDY17971.1"/>
    <property type="molecule type" value="Genomic_DNA"/>
</dbReference>
<evidence type="ECO:0000313" key="3">
    <source>
        <dbReference type="Proteomes" id="UP000028999"/>
    </source>
</evidence>
<protein>
    <submittedName>
        <fullName evidence="2">BnaC03g30430D protein</fullName>
    </submittedName>
</protein>
<evidence type="ECO:0000256" key="1">
    <source>
        <dbReference type="SAM" id="MobiDB-lite"/>
    </source>
</evidence>
<feature type="region of interest" description="Disordered" evidence="1">
    <location>
        <begin position="55"/>
        <end position="80"/>
    </location>
</feature>
<sequence>MIFNSLLQLSINVGMKPGLVMKPLPKSLDVVSLGKVLGNKTETWMISVCMSEHSESVNGAKPGQKDAQEQSGSTTSSSSKELSLVIANVNDPKMTEAKQEDRKHTKKDIALVFFRGSSIAKVIIPNTKIVHGYDPFAPIDKKRTNVLVDWLKLDLLWYYILRSLLAWLTDSVSYKHFANLKSLGGGRCGCGCFICASELQQRSLDCYMDIDPQQTHNRYSMRHDVVTVVCSP</sequence>
<feature type="compositionally biased region" description="Low complexity" evidence="1">
    <location>
        <begin position="69"/>
        <end position="80"/>
    </location>
</feature>
<proteinExistence type="predicted"/>
<accession>A0A078FY78</accession>
<keyword evidence="3" id="KW-1185">Reference proteome</keyword>
<dbReference type="Gramene" id="CDY17971">
    <property type="protein sequence ID" value="CDY17971"/>
    <property type="gene ID" value="GSBRNA2T00002341001"/>
</dbReference>
<organism evidence="2 3">
    <name type="scientific">Brassica napus</name>
    <name type="common">Rape</name>
    <dbReference type="NCBI Taxonomy" id="3708"/>
    <lineage>
        <taxon>Eukaryota</taxon>
        <taxon>Viridiplantae</taxon>
        <taxon>Streptophyta</taxon>
        <taxon>Embryophyta</taxon>
        <taxon>Tracheophyta</taxon>
        <taxon>Spermatophyta</taxon>
        <taxon>Magnoliopsida</taxon>
        <taxon>eudicotyledons</taxon>
        <taxon>Gunneridae</taxon>
        <taxon>Pentapetalae</taxon>
        <taxon>rosids</taxon>
        <taxon>malvids</taxon>
        <taxon>Brassicales</taxon>
        <taxon>Brassicaceae</taxon>
        <taxon>Brassiceae</taxon>
        <taxon>Brassica</taxon>
    </lineage>
</organism>
<reference evidence="2 3" key="1">
    <citation type="journal article" date="2014" name="Science">
        <title>Plant genetics. Early allopolyploid evolution in the post-Neolithic Brassica napus oilseed genome.</title>
        <authorList>
            <person name="Chalhoub B."/>
            <person name="Denoeud F."/>
            <person name="Liu S."/>
            <person name="Parkin I.A."/>
            <person name="Tang H."/>
            <person name="Wang X."/>
            <person name="Chiquet J."/>
            <person name="Belcram H."/>
            <person name="Tong C."/>
            <person name="Samans B."/>
            <person name="Correa M."/>
            <person name="Da Silva C."/>
            <person name="Just J."/>
            <person name="Falentin C."/>
            <person name="Koh C.S."/>
            <person name="Le Clainche I."/>
            <person name="Bernard M."/>
            <person name="Bento P."/>
            <person name="Noel B."/>
            <person name="Labadie K."/>
            <person name="Alberti A."/>
            <person name="Charles M."/>
            <person name="Arnaud D."/>
            <person name="Guo H."/>
            <person name="Daviaud C."/>
            <person name="Alamery S."/>
            <person name="Jabbari K."/>
            <person name="Zhao M."/>
            <person name="Edger P.P."/>
            <person name="Chelaifa H."/>
            <person name="Tack D."/>
            <person name="Lassalle G."/>
            <person name="Mestiri I."/>
            <person name="Schnel N."/>
            <person name="Le Paslier M.C."/>
            <person name="Fan G."/>
            <person name="Renault V."/>
            <person name="Bayer P.E."/>
            <person name="Golicz A.A."/>
            <person name="Manoli S."/>
            <person name="Lee T.H."/>
            <person name="Thi V.H."/>
            <person name="Chalabi S."/>
            <person name="Hu Q."/>
            <person name="Fan C."/>
            <person name="Tollenaere R."/>
            <person name="Lu Y."/>
            <person name="Battail C."/>
            <person name="Shen J."/>
            <person name="Sidebottom C.H."/>
            <person name="Wang X."/>
            <person name="Canaguier A."/>
            <person name="Chauveau A."/>
            <person name="Berard A."/>
            <person name="Deniot G."/>
            <person name="Guan M."/>
            <person name="Liu Z."/>
            <person name="Sun F."/>
            <person name="Lim Y.P."/>
            <person name="Lyons E."/>
            <person name="Town C.D."/>
            <person name="Bancroft I."/>
            <person name="Wang X."/>
            <person name="Meng J."/>
            <person name="Ma J."/>
            <person name="Pires J.C."/>
            <person name="King G.J."/>
            <person name="Brunel D."/>
            <person name="Delourme R."/>
            <person name="Renard M."/>
            <person name="Aury J.M."/>
            <person name="Adams K.L."/>
            <person name="Batley J."/>
            <person name="Snowdon R.J."/>
            <person name="Tost J."/>
            <person name="Edwards D."/>
            <person name="Zhou Y."/>
            <person name="Hua W."/>
            <person name="Sharpe A.G."/>
            <person name="Paterson A.H."/>
            <person name="Guan C."/>
            <person name="Wincker P."/>
        </authorList>
    </citation>
    <scope>NUCLEOTIDE SEQUENCE [LARGE SCALE GENOMIC DNA]</scope>
    <source>
        <strain evidence="3">cv. Darmor-bzh</strain>
    </source>
</reference>
<name>A0A078FY78_BRANA</name>
<dbReference type="Proteomes" id="UP000028999">
    <property type="component" value="Unassembled WGS sequence"/>
</dbReference>
<dbReference type="AlphaFoldDB" id="A0A078FY78"/>
<gene>
    <name evidence="2" type="primary">BnaC03g30430D</name>
    <name evidence="2" type="ORF">GSBRNA2T00002341001</name>
</gene>